<proteinExistence type="predicted"/>
<organism evidence="1">
    <name type="scientific">Arthrobacter sp. Chr15</name>
    <dbReference type="NCBI Taxonomy" id="447032"/>
    <lineage>
        <taxon>Bacteria</taxon>
        <taxon>Bacillati</taxon>
        <taxon>Actinomycetota</taxon>
        <taxon>Actinomycetes</taxon>
        <taxon>Micrococcales</taxon>
        <taxon>Micrococcaceae</taxon>
        <taxon>Arthrobacter</taxon>
    </lineage>
</organism>
<geneLocation type="plasmid" evidence="1">
    <name>pChr15</name>
</geneLocation>
<accession>A6YFU9</accession>
<name>A6YFU9_9MICC</name>
<dbReference type="EMBL" id="EF495212">
    <property type="protein sequence ID" value="ABR67110.1"/>
    <property type="molecule type" value="Genomic_DNA"/>
</dbReference>
<keyword evidence="1" id="KW-0614">Plasmid</keyword>
<protein>
    <submittedName>
        <fullName evidence="1">Uncharacterized protein</fullName>
    </submittedName>
</protein>
<sequence length="102" mass="11382">MFRTRTQHPPRSRTVTTRLADVSTPKTRRVRGTGVDNVVLRVDVAPEAKALVNRVHEHTGLSKGQVTELLLMRIPLDERGLPLWPDIDNLATQEALPIAKAD</sequence>
<evidence type="ECO:0000313" key="1">
    <source>
        <dbReference type="EMBL" id="ABR67110.1"/>
    </source>
</evidence>
<dbReference type="AlphaFoldDB" id="A6YFU9"/>
<reference evidence="1" key="1">
    <citation type="journal article" date="2008" name="Plasmid">
        <title>Comparative analysis of eight Arthrobacter plasmids.</title>
        <authorList>
            <person name="Jerke K."/>
            <person name="Nakatsu C.H."/>
            <person name="Beasley F."/>
            <person name="Konopka A."/>
        </authorList>
    </citation>
    <scope>NUCLEOTIDE SEQUENCE</scope>
    <source>
        <strain evidence="1">Chr15</strain>
        <plasmid evidence="1">pChr15</plasmid>
    </source>
</reference>